<dbReference type="SUPFAM" id="SSF52317">
    <property type="entry name" value="Class I glutamine amidotransferase-like"/>
    <property type="match status" value="1"/>
</dbReference>
<keyword evidence="3" id="KW-1185">Reference proteome</keyword>
<dbReference type="EMBL" id="FOZG01000003">
    <property type="protein sequence ID" value="SFS10445.1"/>
    <property type="molecule type" value="Genomic_DNA"/>
</dbReference>
<sequence>MKTVFGSNHVDMDKRRIDCVLIAGGKWHDIDFARLELLKLLAEDQRVRVRVFEDYEAIDAIEAADILVSYTCDVIPSLAVQERLRAYLAGGRRWLALHGCNSVLRFLENGKVDAPDWAPHFMETLGTAFVAHPPVGPFRVEVTQPDHPLVAGIEPFEPEDDELYLSRPTAEIETLLHVDFEGEAPAFVADQWSARRHPLMYLRRWGDGAILYNALGHCRGHLDMQPKVEWFPKVQRGAWRCPEYYELLRRGIAWTKAGLR</sequence>
<dbReference type="InterPro" id="IPR029062">
    <property type="entry name" value="Class_I_gatase-like"/>
</dbReference>
<dbReference type="Pfam" id="PF06283">
    <property type="entry name" value="ThuA"/>
    <property type="match status" value="1"/>
</dbReference>
<dbReference type="AlphaFoldDB" id="A0A1I6M3Z9"/>
<protein>
    <recommendedName>
        <fullName evidence="1">ThuA-like domain-containing protein</fullName>
    </recommendedName>
</protein>
<dbReference type="STRING" id="1166337.SAMN05192580_3418"/>
<evidence type="ECO:0000313" key="3">
    <source>
        <dbReference type="Proteomes" id="UP000198824"/>
    </source>
</evidence>
<dbReference type="Proteomes" id="UP000198824">
    <property type="component" value="Unassembled WGS sequence"/>
</dbReference>
<feature type="domain" description="ThuA-like" evidence="1">
    <location>
        <begin position="34"/>
        <end position="222"/>
    </location>
</feature>
<dbReference type="Gene3D" id="3.40.50.880">
    <property type="match status" value="1"/>
</dbReference>
<proteinExistence type="predicted"/>
<accession>A0A1I6M3Z9</accession>
<gene>
    <name evidence="2" type="ORF">SAMN05192580_3418</name>
</gene>
<dbReference type="PANTHER" id="PTHR40469:SF2">
    <property type="entry name" value="GALACTOSE-BINDING DOMAIN-LIKE SUPERFAMILY PROTEIN"/>
    <property type="match status" value="1"/>
</dbReference>
<dbReference type="PANTHER" id="PTHR40469">
    <property type="entry name" value="SECRETED GLYCOSYL HYDROLASE"/>
    <property type="match status" value="1"/>
</dbReference>
<evidence type="ECO:0000259" key="1">
    <source>
        <dbReference type="Pfam" id="PF06283"/>
    </source>
</evidence>
<evidence type="ECO:0000313" key="2">
    <source>
        <dbReference type="EMBL" id="SFS10445.1"/>
    </source>
</evidence>
<dbReference type="InterPro" id="IPR029010">
    <property type="entry name" value="ThuA-like"/>
</dbReference>
<name>A0A1I6M3Z9_9SPHN</name>
<reference evidence="2 3" key="1">
    <citation type="submission" date="2016-10" db="EMBL/GenBank/DDBJ databases">
        <authorList>
            <person name="de Groot N.N."/>
        </authorList>
    </citation>
    <scope>NUCLEOTIDE SEQUENCE [LARGE SCALE GENOMIC DNA]</scope>
    <source>
        <strain evidence="2 3">S5-249</strain>
    </source>
</reference>
<organism evidence="2 3">
    <name type="scientific">Sphingomonas jatrophae</name>
    <dbReference type="NCBI Taxonomy" id="1166337"/>
    <lineage>
        <taxon>Bacteria</taxon>
        <taxon>Pseudomonadati</taxon>
        <taxon>Pseudomonadota</taxon>
        <taxon>Alphaproteobacteria</taxon>
        <taxon>Sphingomonadales</taxon>
        <taxon>Sphingomonadaceae</taxon>
        <taxon>Sphingomonas</taxon>
    </lineage>
</organism>